<comment type="caution">
    <text evidence="3">The sequence shown here is derived from an EMBL/GenBank/DDBJ whole genome shotgun (WGS) entry which is preliminary data.</text>
</comment>
<dbReference type="InterPro" id="IPR043504">
    <property type="entry name" value="Peptidase_S1_PA_chymotrypsin"/>
</dbReference>
<dbReference type="InterPro" id="IPR018114">
    <property type="entry name" value="TRYPSIN_HIS"/>
</dbReference>
<dbReference type="PANTHER" id="PTHR24252:SF7">
    <property type="entry name" value="HYALIN"/>
    <property type="match status" value="1"/>
</dbReference>
<feature type="domain" description="Peptidase S1" evidence="2">
    <location>
        <begin position="38"/>
        <end position="173"/>
    </location>
</feature>
<keyword evidence="1" id="KW-1015">Disulfide bond</keyword>
<keyword evidence="4" id="KW-1185">Reference proteome</keyword>
<dbReference type="SMART" id="SM00020">
    <property type="entry name" value="Tryp_SPc"/>
    <property type="match status" value="1"/>
</dbReference>
<dbReference type="EMBL" id="JBFDAA010000012">
    <property type="protein sequence ID" value="KAL1123627.1"/>
    <property type="molecule type" value="Genomic_DNA"/>
</dbReference>
<organism evidence="3 4">
    <name type="scientific">Ranatra chinensis</name>
    <dbReference type="NCBI Taxonomy" id="642074"/>
    <lineage>
        <taxon>Eukaryota</taxon>
        <taxon>Metazoa</taxon>
        <taxon>Ecdysozoa</taxon>
        <taxon>Arthropoda</taxon>
        <taxon>Hexapoda</taxon>
        <taxon>Insecta</taxon>
        <taxon>Pterygota</taxon>
        <taxon>Neoptera</taxon>
        <taxon>Paraneoptera</taxon>
        <taxon>Hemiptera</taxon>
        <taxon>Heteroptera</taxon>
        <taxon>Panheteroptera</taxon>
        <taxon>Nepomorpha</taxon>
        <taxon>Nepidae</taxon>
        <taxon>Ranatrinae</taxon>
        <taxon>Ranatra</taxon>
    </lineage>
</organism>
<gene>
    <name evidence="3" type="ORF">AAG570_002703</name>
</gene>
<protein>
    <recommendedName>
        <fullName evidence="2">Peptidase S1 domain-containing protein</fullName>
    </recommendedName>
</protein>
<sequence>MASERRNTFAQFGIFMFKKITNFRTRRSVCGGVGRQQRIVGGRRADPHEFPWLVLLSHAGTPYCGGALVTSHHVLTAAHCLYGSFHTNLEFHSNPLIKALSFHTRPLNPPRRLKRRWPRDMLRGFVAVTISPGPRRSVVTSHRKRVCQPTLEAFTPPNADARFVRSSSFVAYVHRELEETFAPEDLASSEYHQTERIIVWEMFPNVVKVTAEKWLSEVERSVDAFKSPHVSVQAKLADAASGRDWNAIKTDGYSMPKMNSNPLPQLDRMADPASDAVPDYSPLLHSSSFLSKI</sequence>
<evidence type="ECO:0000259" key="2">
    <source>
        <dbReference type="SMART" id="SM00020"/>
    </source>
</evidence>
<dbReference type="InterPro" id="IPR009003">
    <property type="entry name" value="Peptidase_S1_PA"/>
</dbReference>
<dbReference type="PROSITE" id="PS00134">
    <property type="entry name" value="TRYPSIN_HIS"/>
    <property type="match status" value="1"/>
</dbReference>
<proteinExistence type="predicted"/>
<dbReference type="InterPro" id="IPR001254">
    <property type="entry name" value="Trypsin_dom"/>
</dbReference>
<dbReference type="Gene3D" id="2.40.10.10">
    <property type="entry name" value="Trypsin-like serine proteases"/>
    <property type="match status" value="1"/>
</dbReference>
<dbReference type="AlphaFoldDB" id="A0ABD0YKI9"/>
<evidence type="ECO:0000313" key="4">
    <source>
        <dbReference type="Proteomes" id="UP001558652"/>
    </source>
</evidence>
<reference evidence="3 4" key="1">
    <citation type="submission" date="2024-07" db="EMBL/GenBank/DDBJ databases">
        <title>Chromosome-level genome assembly of the water stick insect Ranatra chinensis (Heteroptera: Nepidae).</title>
        <authorList>
            <person name="Liu X."/>
        </authorList>
    </citation>
    <scope>NUCLEOTIDE SEQUENCE [LARGE SCALE GENOMIC DNA]</scope>
    <source>
        <strain evidence="3">Cailab_2021Rc</strain>
        <tissue evidence="3">Muscle</tissue>
    </source>
</reference>
<dbReference type="Proteomes" id="UP001558652">
    <property type="component" value="Unassembled WGS sequence"/>
</dbReference>
<accession>A0ABD0YKI9</accession>
<name>A0ABD0YKI9_9HEMI</name>
<dbReference type="Pfam" id="PF00089">
    <property type="entry name" value="Trypsin"/>
    <property type="match status" value="1"/>
</dbReference>
<evidence type="ECO:0000313" key="3">
    <source>
        <dbReference type="EMBL" id="KAL1123627.1"/>
    </source>
</evidence>
<dbReference type="PANTHER" id="PTHR24252">
    <property type="entry name" value="ACROSIN-RELATED"/>
    <property type="match status" value="1"/>
</dbReference>
<dbReference type="SUPFAM" id="SSF50494">
    <property type="entry name" value="Trypsin-like serine proteases"/>
    <property type="match status" value="1"/>
</dbReference>
<evidence type="ECO:0000256" key="1">
    <source>
        <dbReference type="ARBA" id="ARBA00023157"/>
    </source>
</evidence>